<dbReference type="Pfam" id="PF01381">
    <property type="entry name" value="HTH_3"/>
    <property type="match status" value="1"/>
</dbReference>
<feature type="domain" description="HTH cro/C1-type" evidence="2">
    <location>
        <begin position="6"/>
        <end position="60"/>
    </location>
</feature>
<keyword evidence="4" id="KW-1185">Reference proteome</keyword>
<evidence type="ECO:0000313" key="3">
    <source>
        <dbReference type="EMBL" id="MCP0887376.1"/>
    </source>
</evidence>
<dbReference type="Proteomes" id="UP001139006">
    <property type="component" value="Unassembled WGS sequence"/>
</dbReference>
<evidence type="ECO:0000256" key="1">
    <source>
        <dbReference type="ARBA" id="ARBA00023125"/>
    </source>
</evidence>
<dbReference type="GO" id="GO:0003677">
    <property type="term" value="F:DNA binding"/>
    <property type="evidence" value="ECO:0007669"/>
    <property type="project" value="UniProtKB-KW"/>
</dbReference>
<protein>
    <submittedName>
        <fullName evidence="3">Helix-turn-helix transcriptional regulator</fullName>
    </submittedName>
</protein>
<dbReference type="SMART" id="SM00530">
    <property type="entry name" value="HTH_XRE"/>
    <property type="match status" value="1"/>
</dbReference>
<dbReference type="SUPFAM" id="SSF47413">
    <property type="entry name" value="lambda repressor-like DNA-binding domains"/>
    <property type="match status" value="1"/>
</dbReference>
<proteinExistence type="predicted"/>
<dbReference type="EMBL" id="JAIULA010000016">
    <property type="protein sequence ID" value="MCP0887376.1"/>
    <property type="molecule type" value="Genomic_DNA"/>
</dbReference>
<dbReference type="CDD" id="cd00093">
    <property type="entry name" value="HTH_XRE"/>
    <property type="match status" value="1"/>
</dbReference>
<dbReference type="PANTHER" id="PTHR46558:SF3">
    <property type="entry name" value="TRANSCRIPTIONAL REGULATOR"/>
    <property type="match status" value="1"/>
</dbReference>
<sequence length="73" mass="8623">MLKNKVKLIRTELGMSQKDLAFLVGVTRQTLSLIEKGEYNPTISLCLRICYRLDKTLNEVFWLKEEEFENEKN</sequence>
<dbReference type="PROSITE" id="PS50943">
    <property type="entry name" value="HTH_CROC1"/>
    <property type="match status" value="1"/>
</dbReference>
<evidence type="ECO:0000313" key="4">
    <source>
        <dbReference type="Proteomes" id="UP001139006"/>
    </source>
</evidence>
<accession>A0A9X2FMT0</accession>
<organism evidence="3 4">
    <name type="scientific">Ligilactobacillus ubinensis</name>
    <dbReference type="NCBI Taxonomy" id="2876789"/>
    <lineage>
        <taxon>Bacteria</taxon>
        <taxon>Bacillati</taxon>
        <taxon>Bacillota</taxon>
        <taxon>Bacilli</taxon>
        <taxon>Lactobacillales</taxon>
        <taxon>Lactobacillaceae</taxon>
        <taxon>Ligilactobacillus</taxon>
    </lineage>
</organism>
<comment type="caution">
    <text evidence="3">The sequence shown here is derived from an EMBL/GenBank/DDBJ whole genome shotgun (WGS) entry which is preliminary data.</text>
</comment>
<evidence type="ECO:0000259" key="2">
    <source>
        <dbReference type="PROSITE" id="PS50943"/>
    </source>
</evidence>
<dbReference type="AlphaFoldDB" id="A0A9X2FMT0"/>
<dbReference type="PANTHER" id="PTHR46558">
    <property type="entry name" value="TRACRIPTIONAL REGULATORY PROTEIN-RELATED-RELATED"/>
    <property type="match status" value="1"/>
</dbReference>
<dbReference type="InterPro" id="IPR010982">
    <property type="entry name" value="Lambda_DNA-bd_dom_sf"/>
</dbReference>
<dbReference type="Gene3D" id="1.10.260.40">
    <property type="entry name" value="lambda repressor-like DNA-binding domains"/>
    <property type="match status" value="1"/>
</dbReference>
<dbReference type="InterPro" id="IPR001387">
    <property type="entry name" value="Cro/C1-type_HTH"/>
</dbReference>
<dbReference type="RefSeq" id="WP_253361162.1">
    <property type="nucleotide sequence ID" value="NZ_JAIULA010000016.1"/>
</dbReference>
<keyword evidence="1" id="KW-0238">DNA-binding</keyword>
<reference evidence="3 4" key="1">
    <citation type="journal article" date="2023" name="Int. J. Syst. Evol. Microbiol.">
        <title>Ligilactobacillus ubinensis sp. nov., a novel species isolated from the wild ferment of a durian fruit (Durio zibethinus).</title>
        <authorList>
            <person name="Heng Y.C."/>
            <person name="Menon N."/>
            <person name="Chen B."/>
            <person name="Loo B.Z.L."/>
            <person name="Wong G.W.J."/>
            <person name="Lim A.C.H."/>
            <person name="Silvaraju S."/>
            <person name="Kittelmann S."/>
        </authorList>
    </citation>
    <scope>NUCLEOTIDE SEQUENCE [LARGE SCALE GENOMIC DNA]</scope>
    <source>
        <strain evidence="3 4">WILCCON 0076</strain>
    </source>
</reference>
<name>A0A9X2FMT0_9LACO</name>
<gene>
    <name evidence="3" type="ORF">LB941_08515</name>
</gene>